<evidence type="ECO:0000313" key="2">
    <source>
        <dbReference type="EMBL" id="QQM41411.1"/>
    </source>
</evidence>
<dbReference type="EMBL" id="CP066831">
    <property type="protein sequence ID" value="QQM41411.1"/>
    <property type="molecule type" value="Genomic_DNA"/>
</dbReference>
<proteinExistence type="predicted"/>
<dbReference type="SUPFAM" id="SSF51445">
    <property type="entry name" value="(Trans)glycosidases"/>
    <property type="match status" value="1"/>
</dbReference>
<dbReference type="GO" id="GO:0004553">
    <property type="term" value="F:hydrolase activity, hydrolyzing O-glycosyl compounds"/>
    <property type="evidence" value="ECO:0007669"/>
    <property type="project" value="TreeGrafter"/>
</dbReference>
<dbReference type="RefSeq" id="WP_200396407.1">
    <property type="nucleotide sequence ID" value="NZ_CP066831.1"/>
</dbReference>
<keyword evidence="1" id="KW-0732">Signal</keyword>
<feature type="signal peptide" evidence="1">
    <location>
        <begin position="1"/>
        <end position="28"/>
    </location>
</feature>
<gene>
    <name evidence="2" type="ORF">JEQ17_19385</name>
</gene>
<evidence type="ECO:0000313" key="3">
    <source>
        <dbReference type="Proteomes" id="UP000595636"/>
    </source>
</evidence>
<protein>
    <submittedName>
        <fullName evidence="2">Uncharacterized protein</fullName>
    </submittedName>
</protein>
<dbReference type="KEGG" id="slf:JEQ17_19385"/>
<dbReference type="PANTHER" id="PTHR12631">
    <property type="entry name" value="ALPHA-L-IDURONIDASE"/>
    <property type="match status" value="1"/>
</dbReference>
<dbReference type="InterPro" id="IPR017853">
    <property type="entry name" value="GH"/>
</dbReference>
<accession>A0A7T7I5M9</accession>
<reference evidence="2 3" key="1">
    <citation type="submission" date="2020-12" db="EMBL/GenBank/DDBJ databases">
        <title>A novel species.</title>
        <authorList>
            <person name="Li K."/>
        </authorList>
    </citation>
    <scope>NUCLEOTIDE SEQUENCE [LARGE SCALE GENOMIC DNA]</scope>
    <source>
        <strain evidence="2 3">ZYC-3</strain>
    </source>
</reference>
<dbReference type="InterPro" id="IPR006311">
    <property type="entry name" value="TAT_signal"/>
</dbReference>
<evidence type="ECO:0000256" key="1">
    <source>
        <dbReference type="SAM" id="SignalP"/>
    </source>
</evidence>
<dbReference type="Gene3D" id="3.20.20.80">
    <property type="entry name" value="Glycosidases"/>
    <property type="match status" value="1"/>
</dbReference>
<name>A0A7T7I5M9_9ACTN</name>
<organism evidence="2 3">
    <name type="scientific">Streptomyces liliifuscus</name>
    <dbReference type="NCBI Taxonomy" id="2797636"/>
    <lineage>
        <taxon>Bacteria</taxon>
        <taxon>Bacillati</taxon>
        <taxon>Actinomycetota</taxon>
        <taxon>Actinomycetes</taxon>
        <taxon>Kitasatosporales</taxon>
        <taxon>Streptomycetaceae</taxon>
        <taxon>Streptomyces</taxon>
    </lineage>
</organism>
<feature type="chain" id="PRO_5032920144" evidence="1">
    <location>
        <begin position="29"/>
        <end position="813"/>
    </location>
</feature>
<dbReference type="InterPro" id="IPR051923">
    <property type="entry name" value="Glycosyl_Hydrolase_39"/>
</dbReference>
<dbReference type="AlphaFoldDB" id="A0A7T7I5M9"/>
<keyword evidence="3" id="KW-1185">Reference proteome</keyword>
<dbReference type="Gene3D" id="2.60.120.260">
    <property type="entry name" value="Galactose-binding domain-like"/>
    <property type="match status" value="1"/>
</dbReference>
<dbReference type="PROSITE" id="PS51318">
    <property type="entry name" value="TAT"/>
    <property type="match status" value="1"/>
</dbReference>
<dbReference type="PANTHER" id="PTHR12631:SF10">
    <property type="entry name" value="BETA-XYLOSIDASE-LIKE PROTEIN-RELATED"/>
    <property type="match status" value="1"/>
</dbReference>
<sequence>MGLNRRTAMKAGLLTTAASALGLNSAHSQGTSAPPPITVQGEAAVRTNIPVVRDRRASGGSYLALNTKKRPPKEGWYATYTVRAPEAGVYALTAVATAPVETPHTEATASYLQLALNNSEFAEVARSQPYWYESKPAWGGLSVLDLGELELRRGENTLTFRVTEPTVLETGTAYALALDRFTLRRREGVELREVHAGGDGTLGTYRFGQPASLTLGLDGRPDRPHRLRYTVVDHFGERVAEGYATIAAGETTVRVPLPQLPPGNYRVAASGADASTHASTQAGDADAVVGHFACLPALPATSGDANRFGVNVWATSLVPPSRLDAFAAAMRDMGAGWIRDGQAWPAAEPTPGAYDTEHHDRVTRTMRRHGLSPLEVVSPAPEWAMTAASLPLPADLRHAYRYARRLASGHASAVQLSNEPDVDVTSSTGDAHAAFVKAAALGVADTPDPPLVVLPGIAQAGHFQDLLLANDVVRYADVWAFHGYPDPAEQDEPAFPGAADEQRELAERLGADDVPRWMTECGAFFGVRPGIDLTQAQQAVQARYLVRSMVEGLAAGNVRQFWFAGPPLHDDGVYFGLLSREFQPLPAYSACAALTSLLGEAHFVGPVSGLPDGAVGLEFDSGRGESVRVLWSSKPVGIPVPGEATVHDIMGRRTATATAEVTVSRDPVYVVTTTANPPGAHPAPRRRTPLSPAEHIVLSQRYPARNAAPNKDNGDAEPPLGYRLSRRTRMSLDVYNFTSTSRTVTVNARPTGGWSARAEGPTRVEVPPQGRRTVDFTVTAAGGVKRRTDHRLAFTATLDGDEVPPSVSLVQLK</sequence>
<dbReference type="Proteomes" id="UP000595636">
    <property type="component" value="Chromosome"/>
</dbReference>